<sequence length="167" mass="18459">MKIMTKAFMVMALLFIVCESAIAQNDFNAQGSTIVPNIWTCYPNANYYYIPYFTVTNITGEEVQCRITVYDHAGNDLTQYSKIYSGGTTWGLISSGTGDFTLPAHSTRMYSLKPEGTSVWTIGHAVIEWKSNDSRLRKALVAGMTLQTSNNQGFGIALSDINNGQPF</sequence>
<evidence type="ECO:0000313" key="2">
    <source>
        <dbReference type="EMBL" id="ACS78375.1"/>
    </source>
</evidence>
<reference evidence="2 3" key="1">
    <citation type="submission" date="2009-06" db="EMBL/GenBank/DDBJ databases">
        <title>Complete sequence of Desulfovibrio salexigens DSM 2638.</title>
        <authorList>
            <consortium name="US DOE Joint Genome Institute"/>
            <person name="Lucas S."/>
            <person name="Copeland A."/>
            <person name="Lapidus A."/>
            <person name="Glavina del Rio T."/>
            <person name="Tice H."/>
            <person name="Bruce D."/>
            <person name="Goodwin L."/>
            <person name="Pitluck S."/>
            <person name="Munk A.C."/>
            <person name="Brettin T."/>
            <person name="Detter J.C."/>
            <person name="Han C."/>
            <person name="Tapia R."/>
            <person name="Larimer F."/>
            <person name="Land M."/>
            <person name="Hauser L."/>
            <person name="Kyrpides N."/>
            <person name="Anderson I."/>
            <person name="Wall J.D."/>
            <person name="Arkin A.P."/>
            <person name="Dehal P."/>
            <person name="Chivian D."/>
            <person name="Giles B."/>
            <person name="Hazen T.C."/>
        </authorList>
    </citation>
    <scope>NUCLEOTIDE SEQUENCE [LARGE SCALE GENOMIC DNA]</scope>
    <source>
        <strain evidence="3">ATCC 14822 / DSM 2638 / NCIMB 8403 / VKM B-1763</strain>
    </source>
</reference>
<dbReference type="RefSeq" id="WP_012765901.1">
    <property type="nucleotide sequence ID" value="NC_012881.1"/>
</dbReference>
<keyword evidence="1" id="KW-0732">Signal</keyword>
<feature type="chain" id="PRO_5002961309" evidence="1">
    <location>
        <begin position="24"/>
        <end position="167"/>
    </location>
</feature>
<dbReference type="KEGG" id="dsa:Desal_0308"/>
<name>C6BWD1_MARSD</name>
<gene>
    <name evidence="2" type="ordered locus">Desal_0308</name>
</gene>
<evidence type="ECO:0000256" key="1">
    <source>
        <dbReference type="SAM" id="SignalP"/>
    </source>
</evidence>
<dbReference type="AlphaFoldDB" id="C6BWD1"/>
<dbReference type="EMBL" id="CP001649">
    <property type="protein sequence ID" value="ACS78375.1"/>
    <property type="molecule type" value="Genomic_DNA"/>
</dbReference>
<organism evidence="2 3">
    <name type="scientific">Maridesulfovibrio salexigens (strain ATCC 14822 / DSM 2638 / NCIMB 8403 / VKM B-1763)</name>
    <name type="common">Desulfovibrio salexigens</name>
    <dbReference type="NCBI Taxonomy" id="526222"/>
    <lineage>
        <taxon>Bacteria</taxon>
        <taxon>Pseudomonadati</taxon>
        <taxon>Thermodesulfobacteriota</taxon>
        <taxon>Desulfovibrionia</taxon>
        <taxon>Desulfovibrionales</taxon>
        <taxon>Desulfovibrionaceae</taxon>
        <taxon>Maridesulfovibrio</taxon>
    </lineage>
</organism>
<evidence type="ECO:0000313" key="3">
    <source>
        <dbReference type="Proteomes" id="UP000002601"/>
    </source>
</evidence>
<proteinExistence type="predicted"/>
<dbReference type="Proteomes" id="UP000002601">
    <property type="component" value="Chromosome"/>
</dbReference>
<dbReference type="OrthoDB" id="5462579at2"/>
<keyword evidence="3" id="KW-1185">Reference proteome</keyword>
<dbReference type="HOGENOM" id="CLU_133693_0_0_7"/>
<feature type="signal peptide" evidence="1">
    <location>
        <begin position="1"/>
        <end position="23"/>
    </location>
</feature>
<accession>C6BWD1</accession>
<protein>
    <submittedName>
        <fullName evidence="2">Uncharacterized protein</fullName>
    </submittedName>
</protein>